<keyword evidence="8 10" id="KW-0131">Cell cycle</keyword>
<organism evidence="14 15">
    <name type="scientific">Orchesella dallaii</name>
    <dbReference type="NCBI Taxonomy" id="48710"/>
    <lineage>
        <taxon>Eukaryota</taxon>
        <taxon>Metazoa</taxon>
        <taxon>Ecdysozoa</taxon>
        <taxon>Arthropoda</taxon>
        <taxon>Hexapoda</taxon>
        <taxon>Collembola</taxon>
        <taxon>Entomobryomorpha</taxon>
        <taxon>Entomobryoidea</taxon>
        <taxon>Orchesellidae</taxon>
        <taxon>Orchesellinae</taxon>
        <taxon>Orchesella</taxon>
    </lineage>
</organism>
<evidence type="ECO:0000256" key="11">
    <source>
        <dbReference type="SAM" id="Coils"/>
    </source>
</evidence>
<evidence type="ECO:0000256" key="3">
    <source>
        <dbReference type="ARBA" id="ARBA00022618"/>
    </source>
</evidence>
<evidence type="ECO:0000256" key="9">
    <source>
        <dbReference type="ARBA" id="ARBA00023328"/>
    </source>
</evidence>
<name>A0ABP1PW21_9HEXA</name>
<evidence type="ECO:0000259" key="13">
    <source>
        <dbReference type="Pfam" id="PF03801"/>
    </source>
</evidence>
<evidence type="ECO:0000313" key="15">
    <source>
        <dbReference type="Proteomes" id="UP001642540"/>
    </source>
</evidence>
<keyword evidence="6 11" id="KW-0175">Coiled coil</keyword>
<keyword evidence="4 10" id="KW-0498">Mitosis</keyword>
<feature type="coiled-coil region" evidence="11">
    <location>
        <begin position="595"/>
        <end position="693"/>
    </location>
</feature>
<evidence type="ECO:0000256" key="5">
    <source>
        <dbReference type="ARBA" id="ARBA00022838"/>
    </source>
</evidence>
<evidence type="ECO:0000313" key="14">
    <source>
        <dbReference type="EMBL" id="CAL8077526.1"/>
    </source>
</evidence>
<proteinExistence type="inferred from homology"/>
<accession>A0ABP1PW21</accession>
<evidence type="ECO:0000256" key="7">
    <source>
        <dbReference type="ARBA" id="ARBA00023242"/>
    </source>
</evidence>
<keyword evidence="3 10" id="KW-0132">Cell division</keyword>
<keyword evidence="15" id="KW-1185">Reference proteome</keyword>
<gene>
    <name evidence="14" type="ORF">ODALV1_LOCUS3836</name>
</gene>
<feature type="compositionally biased region" description="Polar residues" evidence="12">
    <location>
        <begin position="32"/>
        <end position="44"/>
    </location>
</feature>
<dbReference type="InterPro" id="IPR038273">
    <property type="entry name" value="Ndc80_sf"/>
</dbReference>
<dbReference type="EMBL" id="CAXLJM020000013">
    <property type="protein sequence ID" value="CAL8077526.1"/>
    <property type="molecule type" value="Genomic_DNA"/>
</dbReference>
<comment type="caution">
    <text evidence="14">The sequence shown here is derived from an EMBL/GenBank/DDBJ whole genome shotgun (WGS) entry which is preliminary data.</text>
</comment>
<dbReference type="Proteomes" id="UP001642540">
    <property type="component" value="Unassembled WGS sequence"/>
</dbReference>
<evidence type="ECO:0000256" key="12">
    <source>
        <dbReference type="SAM" id="MobiDB-lite"/>
    </source>
</evidence>
<keyword evidence="5 10" id="KW-0995">Kinetochore</keyword>
<evidence type="ECO:0000256" key="8">
    <source>
        <dbReference type="ARBA" id="ARBA00023306"/>
    </source>
</evidence>
<dbReference type="InterPro" id="IPR005550">
    <property type="entry name" value="Kinetochore_Ndc80"/>
</dbReference>
<comment type="subcellular location">
    <subcellularLocation>
        <location evidence="10">Chromosome</location>
        <location evidence="10">Centromere</location>
        <location evidence="10">Kinetochore</location>
    </subcellularLocation>
    <subcellularLocation>
        <location evidence="10">Nucleus</location>
    </subcellularLocation>
</comment>
<evidence type="ECO:0000256" key="2">
    <source>
        <dbReference type="ARBA" id="ARBA00022454"/>
    </source>
</evidence>
<reference evidence="14 15" key="1">
    <citation type="submission" date="2024-08" db="EMBL/GenBank/DDBJ databases">
        <authorList>
            <person name="Cucini C."/>
            <person name="Frati F."/>
        </authorList>
    </citation>
    <scope>NUCLEOTIDE SEQUENCE [LARGE SCALE GENOMIC DNA]</scope>
</reference>
<comment type="subunit">
    <text evidence="10">Component of the NDC80 complex.</text>
</comment>
<evidence type="ECO:0000256" key="6">
    <source>
        <dbReference type="ARBA" id="ARBA00023054"/>
    </source>
</evidence>
<feature type="coiled-coil region" evidence="11">
    <location>
        <begin position="416"/>
        <end position="474"/>
    </location>
</feature>
<dbReference type="InterPro" id="IPR055260">
    <property type="entry name" value="Ndc80_CH"/>
</dbReference>
<evidence type="ECO:0000256" key="4">
    <source>
        <dbReference type="ARBA" id="ARBA00022776"/>
    </source>
</evidence>
<comment type="similarity">
    <text evidence="1 10">Belongs to the NDC80/HEC1 family.</text>
</comment>
<feature type="region of interest" description="Disordered" evidence="12">
    <location>
        <begin position="1"/>
        <end position="53"/>
    </location>
</feature>
<feature type="compositionally biased region" description="Polar residues" evidence="12">
    <location>
        <begin position="11"/>
        <end position="22"/>
    </location>
</feature>
<feature type="domain" description="Kinetochore protein Ndc80 CH" evidence="13">
    <location>
        <begin position="184"/>
        <end position="299"/>
    </location>
</feature>
<dbReference type="PANTHER" id="PTHR10643">
    <property type="entry name" value="KINETOCHORE PROTEIN NDC80"/>
    <property type="match status" value="1"/>
</dbReference>
<sequence length="783" mass="90159">MPVHLKKGRCVSQTTQGVSGDGNQDRLDNRILNRNGQPRQTASTPKPGPSRIIDLPQVTPIDFHTPSAVLPILPKQATDSLDNESGQMNIPIKSKMRKSSSTGTLNGCQDSLQSSDRFRTVHKSAESFAVSAMPTSACSSTKNASISASFEPIGPVERNGFWNVTYRKSYHSGTNNEGLNITVPYKDTETQVQMAKYISQFMDRHGQECEIKPDSWKYFMSPSRIPTHMFMGMVKFVATFFVGEGFFVKGKDEEKTLEVAELLKYPGKLLKSNLVTPTAQHSWPAHLKFLAWLCCRAQAMLEPEDLVEDTSKVCDQKKVFKDLRFKSLVNIFQHSWTDRVLDMHEEGRVSVDEEILENEIREYRRRVRGFFCPYIHIPYTNELCVIIRLIVSYFFLPMLNRLFSDEMLSPGVNDTKDALVQKRNKEMKKLERLNKEPNPTLELQNRLENVQQSLASIRHKIQEAEAKYKRYSDDGHLLIEMKDLETLASQKWKELKVVQEKVKSQKLSHETAAKVLEESKAIKKQLKSIGTVTAQLKLQVEKETQKLENCERMFYKVVSKYSILDEYNVLVRSLQLEDLLIPPNPFSQKEFLEWLKVATSKLQKATRTLEDMMSKAASESEETKIEKEKDEQQMENLRRKIENYQTKLETQSDELSFLSNELDSQYKAELEKLTMLQVEVKTNEIELQKAEKLTTIWSESLEEWKERLQQFKNGEVLQRNKLDQEYANLKLEESELQESMIGYTLYAVQRHTAFYDDVAQLLGTEEGAGHDDTTVSVEENEND</sequence>
<dbReference type="Pfam" id="PF03801">
    <property type="entry name" value="Ndc80_HEC"/>
    <property type="match status" value="1"/>
</dbReference>
<dbReference type="Gene3D" id="1.10.418.30">
    <property type="entry name" value="Ncd80 complex, Ncd80 subunit"/>
    <property type="match status" value="1"/>
</dbReference>
<keyword evidence="2 10" id="KW-0158">Chromosome</keyword>
<protein>
    <recommendedName>
        <fullName evidence="10">Kinetochore protein NDC80</fullName>
    </recommendedName>
</protein>
<evidence type="ECO:0000256" key="1">
    <source>
        <dbReference type="ARBA" id="ARBA00007050"/>
    </source>
</evidence>
<evidence type="ECO:0000256" key="10">
    <source>
        <dbReference type="RuleBase" id="RU368072"/>
    </source>
</evidence>
<keyword evidence="7 10" id="KW-0539">Nucleus</keyword>
<dbReference type="PANTHER" id="PTHR10643:SF2">
    <property type="entry name" value="KINETOCHORE PROTEIN NDC80 HOMOLOG"/>
    <property type="match status" value="1"/>
</dbReference>
<keyword evidence="9 10" id="KW-0137">Centromere</keyword>
<comment type="function">
    <text evidence="10">Acts as a component of the essential kinetochore-associated NDC80 complex, which is required for chromosome segregation and spindle checkpoint activity.</text>
</comment>